<dbReference type="Gene3D" id="1.10.8.350">
    <property type="entry name" value="Bacterial muramidase"/>
    <property type="match status" value="1"/>
</dbReference>
<sequence>MLSLCGANVSFSTLCNRLFRRVLNVLLALHLLALATTSHAQPLPEAKTAFLDSLVTEHNLHRETVQHLLNQAEKDQAVIDAIKRPWEAKPWHQYYPIFLTEKRLQKGLEFYQVHRETLARAEEKYGVPAEMIVAILGIESFYGTYKGTYSALNALYTLGFHYPPRASFFKKELAQLILLANEEEFDATQIQSSYAGAMGWGQFIPSSYRHYAVDFDNDGVRDLLNNPVDAIGSIANYFKRNGWQRGESVAFPVNVTPENAKPWLRKSLKYRDTFAQLRQANISLDAATAKSVGIEKAQEQWDGIADNSSAKLLDFAQSSGHDYWIGLKNFYVITRYNHSKLYAMVAFQFSQQLASGINSLNEDAQRSSQDEP</sequence>
<organism evidence="3 4">
    <name type="scientific">Paraglaciecola mesophila</name>
    <dbReference type="NCBI Taxonomy" id="197222"/>
    <lineage>
        <taxon>Bacteria</taxon>
        <taxon>Pseudomonadati</taxon>
        <taxon>Pseudomonadota</taxon>
        <taxon>Gammaproteobacteria</taxon>
        <taxon>Alteromonadales</taxon>
        <taxon>Alteromonadaceae</taxon>
        <taxon>Paraglaciecola</taxon>
    </lineage>
</organism>
<evidence type="ECO:0000259" key="2">
    <source>
        <dbReference type="Pfam" id="PF13406"/>
    </source>
</evidence>
<dbReference type="InterPro" id="IPR011757">
    <property type="entry name" value="Lytic_transglycosylase_MltB"/>
</dbReference>
<feature type="chain" id="PRO_5046749119" evidence="1">
    <location>
        <begin position="41"/>
        <end position="372"/>
    </location>
</feature>
<reference evidence="3 4" key="1">
    <citation type="submission" date="2024-03" db="EMBL/GenBank/DDBJ databases">
        <title>Community enrichment and isolation of bacterial strains for fucoidan degradation.</title>
        <authorList>
            <person name="Sichert A."/>
        </authorList>
    </citation>
    <scope>NUCLEOTIDE SEQUENCE [LARGE SCALE GENOMIC DNA]</scope>
    <source>
        <strain evidence="3 4">AS12</strain>
    </source>
</reference>
<feature type="signal peptide" evidence="1">
    <location>
        <begin position="1"/>
        <end position="40"/>
    </location>
</feature>
<protein>
    <submittedName>
        <fullName evidence="3">Lytic murein transglycosylase B</fullName>
    </submittedName>
</protein>
<dbReference type="InterPro" id="IPR031304">
    <property type="entry name" value="SLT_2"/>
</dbReference>
<keyword evidence="4" id="KW-1185">Reference proteome</keyword>
<dbReference type="Proteomes" id="UP001461163">
    <property type="component" value="Unassembled WGS sequence"/>
</dbReference>
<dbReference type="Gene3D" id="1.10.530.10">
    <property type="match status" value="1"/>
</dbReference>
<dbReference type="SUPFAM" id="SSF53955">
    <property type="entry name" value="Lysozyme-like"/>
    <property type="match status" value="1"/>
</dbReference>
<dbReference type="PANTHER" id="PTHR30163">
    <property type="entry name" value="MEMBRANE-BOUND LYTIC MUREIN TRANSGLYCOSYLASE B"/>
    <property type="match status" value="1"/>
</dbReference>
<dbReference type="InterPro" id="IPR043426">
    <property type="entry name" value="MltB-like"/>
</dbReference>
<accession>A0ABU9SRP5</accession>
<dbReference type="CDD" id="cd13399">
    <property type="entry name" value="Slt35-like"/>
    <property type="match status" value="1"/>
</dbReference>
<proteinExistence type="predicted"/>
<feature type="domain" description="Transglycosylase SLT" evidence="2">
    <location>
        <begin position="49"/>
        <end position="351"/>
    </location>
</feature>
<dbReference type="InterPro" id="IPR023346">
    <property type="entry name" value="Lysozyme-like_dom_sf"/>
</dbReference>
<evidence type="ECO:0000256" key="1">
    <source>
        <dbReference type="SAM" id="SignalP"/>
    </source>
</evidence>
<comment type="caution">
    <text evidence="3">The sequence shown here is derived from an EMBL/GenBank/DDBJ whole genome shotgun (WGS) entry which is preliminary data.</text>
</comment>
<dbReference type="NCBIfam" id="TIGR02282">
    <property type="entry name" value="MltB"/>
    <property type="match status" value="1"/>
</dbReference>
<dbReference type="Pfam" id="PF13406">
    <property type="entry name" value="SLT_2"/>
    <property type="match status" value="1"/>
</dbReference>
<keyword evidence="1" id="KW-0732">Signal</keyword>
<dbReference type="RefSeq" id="WP_342880681.1">
    <property type="nucleotide sequence ID" value="NZ_JBBMQS010000001.1"/>
</dbReference>
<dbReference type="EMBL" id="JBBMQS010000001">
    <property type="protein sequence ID" value="MEM5496131.1"/>
    <property type="molecule type" value="Genomic_DNA"/>
</dbReference>
<dbReference type="PANTHER" id="PTHR30163:SF9">
    <property type="entry name" value="MEMBRANE-BOUND LYTIC MUREIN TRANSGLYCOSYLASE B"/>
    <property type="match status" value="1"/>
</dbReference>
<name>A0ABU9SRP5_9ALTE</name>
<evidence type="ECO:0000313" key="4">
    <source>
        <dbReference type="Proteomes" id="UP001461163"/>
    </source>
</evidence>
<evidence type="ECO:0000313" key="3">
    <source>
        <dbReference type="EMBL" id="MEM5496131.1"/>
    </source>
</evidence>
<gene>
    <name evidence="3" type="primary">mltB</name>
    <name evidence="3" type="ORF">WNY77_01850</name>
</gene>